<dbReference type="RefSeq" id="WP_010802758.1">
    <property type="nucleotide sequence ID" value="NZ_CAJSYT010000029.1"/>
</dbReference>
<accession>A0A6G1ZM11</accession>
<gene>
    <name evidence="1" type="ORF">GKE01_25840</name>
</gene>
<dbReference type="PROSITE" id="PS51257">
    <property type="entry name" value="PROKAR_LIPOPROTEIN"/>
    <property type="match status" value="1"/>
</dbReference>
<evidence type="ECO:0000313" key="1">
    <source>
        <dbReference type="EMBL" id="MRY14842.1"/>
    </source>
</evidence>
<dbReference type="InterPro" id="IPR033410">
    <property type="entry name" value="DUF5119"/>
</dbReference>
<dbReference type="Pfam" id="PF17145">
    <property type="entry name" value="DUF5119"/>
    <property type="match status" value="1"/>
</dbReference>
<organism evidence="1">
    <name type="scientific">Parabacteroides goldsteinii</name>
    <dbReference type="NCBI Taxonomy" id="328812"/>
    <lineage>
        <taxon>Bacteria</taxon>
        <taxon>Pseudomonadati</taxon>
        <taxon>Bacteroidota</taxon>
        <taxon>Bacteroidia</taxon>
        <taxon>Bacteroidales</taxon>
        <taxon>Tannerellaceae</taxon>
        <taxon>Parabacteroides</taxon>
    </lineage>
</organism>
<reference evidence="1" key="1">
    <citation type="journal article" date="2019" name="Nat. Med.">
        <title>A library of human gut bacterial isolates paired with longitudinal multiomics data enables mechanistic microbiome research.</title>
        <authorList>
            <person name="Poyet M."/>
            <person name="Groussin M."/>
            <person name="Gibbons S.M."/>
            <person name="Avila-Pacheco J."/>
            <person name="Jiang X."/>
            <person name="Kearney S.M."/>
            <person name="Perrotta A.R."/>
            <person name="Berdy B."/>
            <person name="Zhao S."/>
            <person name="Lieberman T.D."/>
            <person name="Swanson P.K."/>
            <person name="Smith M."/>
            <person name="Roesemann S."/>
            <person name="Alexander J.E."/>
            <person name="Rich S.A."/>
            <person name="Livny J."/>
            <person name="Vlamakis H."/>
            <person name="Clish C."/>
            <person name="Bullock K."/>
            <person name="Deik A."/>
            <person name="Scott J."/>
            <person name="Pierce K.A."/>
            <person name="Xavier R.J."/>
            <person name="Alm E.J."/>
        </authorList>
    </citation>
    <scope>NUCLEOTIDE SEQUENCE</scope>
    <source>
        <strain evidence="1">BIOML-A4</strain>
    </source>
</reference>
<dbReference type="AlphaFoldDB" id="A0A6G1ZM11"/>
<sequence length="302" mass="33236">MKQKTGIGFIFCLLAIMSILSCCRRSDEPAAELVDGTVRICFEWDTVPSGIQPPEGMTLRFYPESGEGTVYEMKSDTVSFSGNLPVGNYRVLIYNCPTPGIWFRGQEQFETAEACVKPLTRSVETVGQPDWFTLATLGEYEVRKEDPGAEPLRVHPEPIVRRISFRIKVTDAREVESVSGRLLNVAEAVNLSTGKSVASYVAGTDIPIRAEEGLFVGSLLVFNLLDKDEIPGGGADKNLRLQINYADETKEVHELDIYDDLINMGDGDNADVELDVTPSGIHFQVRITEWIAGQGPDVSVGK</sequence>
<protein>
    <submittedName>
        <fullName evidence="1">DUF5119 domain-containing protein</fullName>
    </submittedName>
</protein>
<name>A0A6G1ZM11_9BACT</name>
<dbReference type="EMBL" id="WKLP01000075">
    <property type="protein sequence ID" value="MRY14842.1"/>
    <property type="molecule type" value="Genomic_DNA"/>
</dbReference>
<proteinExistence type="predicted"/>
<comment type="caution">
    <text evidence="1">The sequence shown here is derived from an EMBL/GenBank/DDBJ whole genome shotgun (WGS) entry which is preliminary data.</text>
</comment>